<dbReference type="Pfam" id="PF02366">
    <property type="entry name" value="PMT"/>
    <property type="match status" value="1"/>
</dbReference>
<dbReference type="AlphaFoldDB" id="A0A7Y9UNZ5"/>
<evidence type="ECO:0000256" key="5">
    <source>
        <dbReference type="ARBA" id="ARBA00022679"/>
    </source>
</evidence>
<evidence type="ECO:0000256" key="1">
    <source>
        <dbReference type="ARBA" id="ARBA00004127"/>
    </source>
</evidence>
<evidence type="ECO:0000259" key="12">
    <source>
        <dbReference type="Pfam" id="PF02366"/>
    </source>
</evidence>
<feature type="transmembrane region" description="Helical" evidence="10">
    <location>
        <begin position="530"/>
        <end position="550"/>
    </location>
</feature>
<evidence type="ECO:0000256" key="9">
    <source>
        <dbReference type="ARBA" id="ARBA00093617"/>
    </source>
</evidence>
<feature type="transmembrane region" description="Helical" evidence="10">
    <location>
        <begin position="454"/>
        <end position="471"/>
    </location>
</feature>
<evidence type="ECO:0000256" key="10">
    <source>
        <dbReference type="RuleBase" id="RU367007"/>
    </source>
</evidence>
<accession>A0A7Y9UNZ5</accession>
<evidence type="ECO:0000259" key="13">
    <source>
        <dbReference type="Pfam" id="PF16192"/>
    </source>
</evidence>
<dbReference type="Pfam" id="PF16192">
    <property type="entry name" value="PMT_4TMC"/>
    <property type="match status" value="1"/>
</dbReference>
<keyword evidence="15" id="KW-1185">Reference proteome</keyword>
<dbReference type="PANTHER" id="PTHR10050">
    <property type="entry name" value="DOLICHYL-PHOSPHATE-MANNOSE--PROTEIN MANNOSYLTRANSFERASE"/>
    <property type="match status" value="1"/>
</dbReference>
<evidence type="ECO:0000313" key="14">
    <source>
        <dbReference type="EMBL" id="NYG56981.1"/>
    </source>
</evidence>
<dbReference type="GO" id="GO:0005886">
    <property type="term" value="C:plasma membrane"/>
    <property type="evidence" value="ECO:0007669"/>
    <property type="project" value="UniProtKB-SubCell"/>
</dbReference>
<dbReference type="EMBL" id="JACCAC010000001">
    <property type="protein sequence ID" value="NYG56981.1"/>
    <property type="molecule type" value="Genomic_DNA"/>
</dbReference>
<sequence length="573" mass="60807">MTLLSPPPVAPAGAQPVVPPAGRRARARAERLRDDRAAGWLTAVGVALVALVLRLWRIGEPQAFAFDETYYAKDAWSLLEFGYVRAYADGADAAILTGETRGQWLDEPSMIVHPEVGKWLIALGEAALGMDPAGWRVSAAVAGALTVLLVVRLARRLTGSTLLGGVAGLLLALDGLHLVLSRLALLDGFLALFLVATLACVVADRDRSRARLADLVERGGGAPVDGWGPVRGLLLRPWLVLAGVCAGLAAGTKWTALPAIAVLGVLVWLWSAGARRSFGVRLALLRSAVVDGVPAFLSLVGVGLVVYVLSWSGWLVHAGEYEEHLSATQYTTYGGGQPWPTASEPDASGLGEVTQSLRSLAHFHRDVYVFHAHFLDDAEHTYASSPRGWPLLGRPVGVDAQLDIAPGEQGCAAAPGSDCLRQVVLLGTPAVWWGGAVALLWAAVRWLGARDWRCGLVVVGFLATWLPWFRYDDRPIFSFYAVALLPFVVLALTLAIGRLLGAGTGAGGGAGSGAGGGAGDGADPGLRRTVGVVLAGSYLVLVVLNAAWFWPVWTDELLTNGEWLDRMWFSRWI</sequence>
<evidence type="ECO:0000256" key="6">
    <source>
        <dbReference type="ARBA" id="ARBA00022692"/>
    </source>
</evidence>
<comment type="pathway">
    <text evidence="2 10">Protein modification; protein glycosylation.</text>
</comment>
<feature type="transmembrane region" description="Helical" evidence="10">
    <location>
        <begin position="37"/>
        <end position="56"/>
    </location>
</feature>
<proteinExistence type="inferred from homology"/>
<feature type="transmembrane region" description="Helical" evidence="10">
    <location>
        <begin position="185"/>
        <end position="203"/>
    </location>
</feature>
<dbReference type="PANTHER" id="PTHR10050:SF46">
    <property type="entry name" value="PROTEIN O-MANNOSYL-TRANSFERASE 2"/>
    <property type="match status" value="1"/>
</dbReference>
<feature type="transmembrane region" description="Helical" evidence="10">
    <location>
        <begin position="256"/>
        <end position="274"/>
    </location>
</feature>
<comment type="similarity">
    <text evidence="3 10">Belongs to the glycosyltransferase 39 family.</text>
</comment>
<dbReference type="GO" id="GO:0004169">
    <property type="term" value="F:dolichyl-phosphate-mannose-protein mannosyltransferase activity"/>
    <property type="evidence" value="ECO:0007669"/>
    <property type="project" value="UniProtKB-UniRule"/>
</dbReference>
<comment type="caution">
    <text evidence="14">The sequence shown here is derived from an EMBL/GenBank/DDBJ whole genome shotgun (WGS) entry which is preliminary data.</text>
</comment>
<dbReference type="GO" id="GO:0012505">
    <property type="term" value="C:endomembrane system"/>
    <property type="evidence" value="ECO:0007669"/>
    <property type="project" value="UniProtKB-SubCell"/>
</dbReference>
<keyword evidence="7 10" id="KW-1133">Transmembrane helix</keyword>
<keyword evidence="10" id="KW-1003">Cell membrane</keyword>
<feature type="transmembrane region" description="Helical" evidence="10">
    <location>
        <begin position="133"/>
        <end position="154"/>
    </location>
</feature>
<feature type="compositionally biased region" description="Low complexity" evidence="11">
    <location>
        <begin position="11"/>
        <end position="22"/>
    </location>
</feature>
<evidence type="ECO:0000256" key="3">
    <source>
        <dbReference type="ARBA" id="ARBA00007222"/>
    </source>
</evidence>
<dbReference type="RefSeq" id="WP_343049461.1">
    <property type="nucleotide sequence ID" value="NZ_JACCAC010000001.1"/>
</dbReference>
<feature type="transmembrane region" description="Helical" evidence="10">
    <location>
        <begin position="161"/>
        <end position="179"/>
    </location>
</feature>
<feature type="transmembrane region" description="Helical" evidence="10">
    <location>
        <begin position="295"/>
        <end position="316"/>
    </location>
</feature>
<comment type="subcellular location">
    <subcellularLocation>
        <location evidence="10">Cell membrane</location>
    </subcellularLocation>
    <subcellularLocation>
        <location evidence="1">Endomembrane system</location>
        <topology evidence="1">Multi-pass membrane protein</topology>
    </subcellularLocation>
</comment>
<keyword evidence="4 10" id="KW-0328">Glycosyltransferase</keyword>
<evidence type="ECO:0000313" key="15">
    <source>
        <dbReference type="Proteomes" id="UP000544110"/>
    </source>
</evidence>
<keyword evidence="8 10" id="KW-0472">Membrane</keyword>
<dbReference type="EC" id="2.4.1.-" evidence="10"/>
<evidence type="ECO:0000256" key="11">
    <source>
        <dbReference type="SAM" id="MobiDB-lite"/>
    </source>
</evidence>
<feature type="transmembrane region" description="Helical" evidence="10">
    <location>
        <begin position="477"/>
        <end position="496"/>
    </location>
</feature>
<gene>
    <name evidence="14" type="ORF">BJ989_003285</name>
</gene>
<evidence type="ECO:0000256" key="4">
    <source>
        <dbReference type="ARBA" id="ARBA00022676"/>
    </source>
</evidence>
<feature type="domain" description="Protein O-mannosyl-transferase C-terminal four TM" evidence="13">
    <location>
        <begin position="359"/>
        <end position="572"/>
    </location>
</feature>
<comment type="function">
    <text evidence="10">Protein O-mannosyltransferase that catalyzes the transfer of a single mannose residue from a polyprenol phospho-mannosyl lipidic donor to the hydroxyl group of selected serine and threonine residues in acceptor proteins.</text>
</comment>
<evidence type="ECO:0000256" key="8">
    <source>
        <dbReference type="ARBA" id="ARBA00023136"/>
    </source>
</evidence>
<keyword evidence="5 10" id="KW-0808">Transferase</keyword>
<dbReference type="UniPathway" id="UPA00378"/>
<organism evidence="14 15">
    <name type="scientific">Nocardioides perillae</name>
    <dbReference type="NCBI Taxonomy" id="1119534"/>
    <lineage>
        <taxon>Bacteria</taxon>
        <taxon>Bacillati</taxon>
        <taxon>Actinomycetota</taxon>
        <taxon>Actinomycetes</taxon>
        <taxon>Propionibacteriales</taxon>
        <taxon>Nocardioidaceae</taxon>
        <taxon>Nocardioides</taxon>
    </lineage>
</organism>
<feature type="transmembrane region" description="Helical" evidence="10">
    <location>
        <begin position="430"/>
        <end position="447"/>
    </location>
</feature>
<feature type="transmembrane region" description="Helical" evidence="10">
    <location>
        <begin position="233"/>
        <end position="250"/>
    </location>
</feature>
<dbReference type="Proteomes" id="UP000544110">
    <property type="component" value="Unassembled WGS sequence"/>
</dbReference>
<feature type="domain" description="ArnT-like N-terminal" evidence="12">
    <location>
        <begin position="134"/>
        <end position="203"/>
    </location>
</feature>
<dbReference type="InterPro" id="IPR032421">
    <property type="entry name" value="PMT_4TMC"/>
</dbReference>
<name>A0A7Y9UNZ5_9ACTN</name>
<dbReference type="InterPro" id="IPR003342">
    <property type="entry name" value="ArnT-like_N"/>
</dbReference>
<evidence type="ECO:0000256" key="2">
    <source>
        <dbReference type="ARBA" id="ARBA00004922"/>
    </source>
</evidence>
<feature type="region of interest" description="Disordered" evidence="11">
    <location>
        <begin position="1"/>
        <end position="22"/>
    </location>
</feature>
<feature type="compositionally biased region" description="Pro residues" evidence="11">
    <location>
        <begin position="1"/>
        <end position="10"/>
    </location>
</feature>
<keyword evidence="6 10" id="KW-0812">Transmembrane</keyword>
<reference evidence="14 15" key="1">
    <citation type="submission" date="2020-07" db="EMBL/GenBank/DDBJ databases">
        <title>Sequencing the genomes of 1000 actinobacteria strains.</title>
        <authorList>
            <person name="Klenk H.-P."/>
        </authorList>
    </citation>
    <scope>NUCLEOTIDE SEQUENCE [LARGE SCALE GENOMIC DNA]</scope>
    <source>
        <strain evidence="14 15">DSM 24552</strain>
    </source>
</reference>
<protein>
    <recommendedName>
        <fullName evidence="9 10">Polyprenol-phosphate-mannose--protein mannosyltransferase</fullName>
        <ecNumber evidence="10">2.4.1.-</ecNumber>
    </recommendedName>
</protein>
<evidence type="ECO:0000256" key="7">
    <source>
        <dbReference type="ARBA" id="ARBA00022989"/>
    </source>
</evidence>
<dbReference type="InterPro" id="IPR027005">
    <property type="entry name" value="PMT-like"/>
</dbReference>